<evidence type="ECO:0000259" key="3">
    <source>
        <dbReference type="Pfam" id="PF00294"/>
    </source>
</evidence>
<evidence type="ECO:0000313" key="5">
    <source>
        <dbReference type="Proteomes" id="UP000487268"/>
    </source>
</evidence>
<dbReference type="RefSeq" id="WP_153535887.1">
    <property type="nucleotide sequence ID" value="NZ_WEGH01000003.1"/>
</dbReference>
<dbReference type="Gene3D" id="3.40.1190.20">
    <property type="match status" value="1"/>
</dbReference>
<protein>
    <recommendedName>
        <fullName evidence="3">Carbohydrate kinase PfkB domain-containing protein</fullName>
    </recommendedName>
</protein>
<dbReference type="Pfam" id="PF00294">
    <property type="entry name" value="PfkB"/>
    <property type="match status" value="1"/>
</dbReference>
<reference evidence="4 5" key="1">
    <citation type="submission" date="2019-10" db="EMBL/GenBank/DDBJ databases">
        <title>Actinomadura rubteroloni sp. nov. and Actinomadura macrotermitis sp. nov., isolated from the gut of fungus growing-termite Macrotermes natalensis.</title>
        <authorList>
            <person name="Benndorf R."/>
            <person name="Martin K."/>
            <person name="Kuefner M."/>
            <person name="De Beer W."/>
            <person name="Kaster A.-K."/>
            <person name="Vollmers J."/>
            <person name="Poulsen M."/>
            <person name="Beemelmanns C."/>
        </authorList>
    </citation>
    <scope>NUCLEOTIDE SEQUENCE [LARGE SCALE GENOMIC DNA]</scope>
    <source>
        <strain evidence="4 5">RB68</strain>
    </source>
</reference>
<keyword evidence="2" id="KW-0418">Kinase</keyword>
<dbReference type="SUPFAM" id="SSF53613">
    <property type="entry name" value="Ribokinase-like"/>
    <property type="match status" value="1"/>
</dbReference>
<evidence type="ECO:0000313" key="4">
    <source>
        <dbReference type="EMBL" id="MQY06559.1"/>
    </source>
</evidence>
<dbReference type="EMBL" id="WEGH01000003">
    <property type="protein sequence ID" value="MQY06559.1"/>
    <property type="molecule type" value="Genomic_DNA"/>
</dbReference>
<dbReference type="OrthoDB" id="9792663at2"/>
<keyword evidence="5" id="KW-1185">Reference proteome</keyword>
<dbReference type="PANTHER" id="PTHR10584:SF166">
    <property type="entry name" value="RIBOKINASE"/>
    <property type="match status" value="1"/>
</dbReference>
<dbReference type="GO" id="GO:0016301">
    <property type="term" value="F:kinase activity"/>
    <property type="evidence" value="ECO:0007669"/>
    <property type="project" value="UniProtKB-KW"/>
</dbReference>
<keyword evidence="1" id="KW-0808">Transferase</keyword>
<dbReference type="AlphaFoldDB" id="A0A7K0BZF0"/>
<dbReference type="PANTHER" id="PTHR10584">
    <property type="entry name" value="SUGAR KINASE"/>
    <property type="match status" value="1"/>
</dbReference>
<organism evidence="4 5">
    <name type="scientific">Actinomadura macrotermitis</name>
    <dbReference type="NCBI Taxonomy" id="2585200"/>
    <lineage>
        <taxon>Bacteria</taxon>
        <taxon>Bacillati</taxon>
        <taxon>Actinomycetota</taxon>
        <taxon>Actinomycetes</taxon>
        <taxon>Streptosporangiales</taxon>
        <taxon>Thermomonosporaceae</taxon>
        <taxon>Actinomadura</taxon>
    </lineage>
</organism>
<evidence type="ECO:0000256" key="1">
    <source>
        <dbReference type="ARBA" id="ARBA00022679"/>
    </source>
</evidence>
<dbReference type="InterPro" id="IPR011611">
    <property type="entry name" value="PfkB_dom"/>
</dbReference>
<proteinExistence type="predicted"/>
<dbReference type="InterPro" id="IPR029056">
    <property type="entry name" value="Ribokinase-like"/>
</dbReference>
<accession>A0A7K0BZF0</accession>
<comment type="caution">
    <text evidence="4">The sequence shown here is derived from an EMBL/GenBank/DDBJ whole genome shotgun (WGS) entry which is preliminary data.</text>
</comment>
<sequence length="308" mass="32180">MSAAIVVAGVTSLYVSAAVPEFPLRYRPSLTPDWMGAGVSGAAGHIARVQRALGDQVRLCSPVGRDAAGLLIRAELGRLGLLGPGVVEAAESSMGVVLVDPDGRRMGLPHLTPVARVAYPAHVLHGLARGADLLVLTNAKFVRPLVPEAAALGVPVAVDVHRVADHDDAYNRPWLEAADIVFCSHERLADPRAWVAGLFARYPRCRLAGVGLGARGAMLGLRDGRLVTVAAVTPGAVVNTAGAGDTLFATFLSELLRTGDAPAALRAGVVQAGWKITHRVPAAASLSRAELAERCRAAPRAVPARWDR</sequence>
<feature type="domain" description="Carbohydrate kinase PfkB" evidence="3">
    <location>
        <begin position="210"/>
        <end position="279"/>
    </location>
</feature>
<gene>
    <name evidence="4" type="ORF">ACRB68_46530</name>
</gene>
<dbReference type="Proteomes" id="UP000487268">
    <property type="component" value="Unassembled WGS sequence"/>
</dbReference>
<evidence type="ECO:0000256" key="2">
    <source>
        <dbReference type="ARBA" id="ARBA00022777"/>
    </source>
</evidence>
<name>A0A7K0BZF0_9ACTN</name>